<sequence length="436" mass="48459">MQEATAALETPLLFAPNVTPGTFMKTETSEPLDLPQSDSLLFPCPDDSALPRRSGHTKRKPEDHIPRPPNAFILFRSSFIRSHHVSAGVETDHSTLSKIIGLTWQNLPEKERQVWHEKARIAKEEHRQRFPGYTFRPNVKKNGKSGKRSVRGVFPKDMKRCAKIAELLVNGKKGNDLDAAMQEFDKNHKMEIVTKFEEPITAQQFARSSSAPALDLDSDYVPCRPIKRAKSEKSSRPSSTQPFVAPYAPIAPPTLRLIIDDNCSPSVTGTASPSPADYDSQYSPLSVSPYGGFYAPPSPLDDQLLGAVHPAFHSMTEPSTPEHLFVSSPFSHVDTWPACSSPCSEAPETPVQGLPLGPSLSFHHMTSSTPEYYEPTQFHSFDMTQAKTFAEVPQGPNPYYETSNLISFPDQYSHNTNVQTDFDFSTFLSTMPYDSL</sequence>
<dbReference type="InParanoid" id="A0A0C2WW88"/>
<name>A0A0C2WW88_AMAMK</name>
<dbReference type="GO" id="GO:0000981">
    <property type="term" value="F:DNA-binding transcription factor activity, RNA polymerase II-specific"/>
    <property type="evidence" value="ECO:0007669"/>
    <property type="project" value="TreeGrafter"/>
</dbReference>
<feature type="region of interest" description="Disordered" evidence="4">
    <location>
        <begin position="45"/>
        <end position="67"/>
    </location>
</feature>
<evidence type="ECO:0000256" key="1">
    <source>
        <dbReference type="ARBA" id="ARBA00023125"/>
    </source>
</evidence>
<organism evidence="6 7">
    <name type="scientific">Amanita muscaria (strain Koide BX008)</name>
    <dbReference type="NCBI Taxonomy" id="946122"/>
    <lineage>
        <taxon>Eukaryota</taxon>
        <taxon>Fungi</taxon>
        <taxon>Dikarya</taxon>
        <taxon>Basidiomycota</taxon>
        <taxon>Agaricomycotina</taxon>
        <taxon>Agaricomycetes</taxon>
        <taxon>Agaricomycetidae</taxon>
        <taxon>Agaricales</taxon>
        <taxon>Pluteineae</taxon>
        <taxon>Amanitaceae</taxon>
        <taxon>Amanita</taxon>
    </lineage>
</organism>
<dbReference type="SMART" id="SM00398">
    <property type="entry name" value="HMG"/>
    <property type="match status" value="1"/>
</dbReference>
<evidence type="ECO:0000313" key="6">
    <source>
        <dbReference type="EMBL" id="KIL66052.1"/>
    </source>
</evidence>
<dbReference type="OrthoDB" id="6247875at2759"/>
<dbReference type="GO" id="GO:0005634">
    <property type="term" value="C:nucleus"/>
    <property type="evidence" value="ECO:0007669"/>
    <property type="project" value="UniProtKB-UniRule"/>
</dbReference>
<accession>A0A0C2WW88</accession>
<protein>
    <recommendedName>
        <fullName evidence="5">HMG box domain-containing protein</fullName>
    </recommendedName>
</protein>
<dbReference type="SUPFAM" id="SSF47095">
    <property type="entry name" value="HMG-box"/>
    <property type="match status" value="1"/>
</dbReference>
<evidence type="ECO:0000313" key="7">
    <source>
        <dbReference type="Proteomes" id="UP000054549"/>
    </source>
</evidence>
<dbReference type="HOGENOM" id="CLU_034202_0_0_1"/>
<feature type="DNA-binding region" description="HMG box" evidence="3">
    <location>
        <begin position="65"/>
        <end position="134"/>
    </location>
</feature>
<reference evidence="6 7" key="1">
    <citation type="submission" date="2014-04" db="EMBL/GenBank/DDBJ databases">
        <title>Evolutionary Origins and Diversification of the Mycorrhizal Mutualists.</title>
        <authorList>
            <consortium name="DOE Joint Genome Institute"/>
            <consortium name="Mycorrhizal Genomics Consortium"/>
            <person name="Kohler A."/>
            <person name="Kuo A."/>
            <person name="Nagy L.G."/>
            <person name="Floudas D."/>
            <person name="Copeland A."/>
            <person name="Barry K.W."/>
            <person name="Cichocki N."/>
            <person name="Veneault-Fourrey C."/>
            <person name="LaButti K."/>
            <person name="Lindquist E.A."/>
            <person name="Lipzen A."/>
            <person name="Lundell T."/>
            <person name="Morin E."/>
            <person name="Murat C."/>
            <person name="Riley R."/>
            <person name="Ohm R."/>
            <person name="Sun H."/>
            <person name="Tunlid A."/>
            <person name="Henrissat B."/>
            <person name="Grigoriev I.V."/>
            <person name="Hibbett D.S."/>
            <person name="Martin F."/>
        </authorList>
    </citation>
    <scope>NUCLEOTIDE SEQUENCE [LARGE SCALE GENOMIC DNA]</scope>
    <source>
        <strain evidence="6 7">Koide BX008</strain>
    </source>
</reference>
<dbReference type="PANTHER" id="PTHR45789:SF2">
    <property type="entry name" value="FI18025P1"/>
    <property type="match status" value="1"/>
</dbReference>
<proteinExistence type="predicted"/>
<dbReference type="EMBL" id="KN818238">
    <property type="protein sequence ID" value="KIL66052.1"/>
    <property type="molecule type" value="Genomic_DNA"/>
</dbReference>
<dbReference type="PANTHER" id="PTHR45789">
    <property type="entry name" value="FI18025P1"/>
    <property type="match status" value="1"/>
</dbReference>
<evidence type="ECO:0000256" key="4">
    <source>
        <dbReference type="SAM" id="MobiDB-lite"/>
    </source>
</evidence>
<feature type="domain" description="HMG box" evidence="5">
    <location>
        <begin position="65"/>
        <end position="134"/>
    </location>
</feature>
<evidence type="ECO:0000256" key="2">
    <source>
        <dbReference type="ARBA" id="ARBA00023242"/>
    </source>
</evidence>
<dbReference type="CDD" id="cd01389">
    <property type="entry name" value="HMG-box_ROX1-like"/>
    <property type="match status" value="1"/>
</dbReference>
<dbReference type="PROSITE" id="PS50118">
    <property type="entry name" value="HMG_BOX_2"/>
    <property type="match status" value="1"/>
</dbReference>
<dbReference type="Proteomes" id="UP000054549">
    <property type="component" value="Unassembled WGS sequence"/>
</dbReference>
<evidence type="ECO:0000256" key="3">
    <source>
        <dbReference type="PROSITE-ProRule" id="PRU00267"/>
    </source>
</evidence>
<dbReference type="STRING" id="946122.A0A0C2WW88"/>
<keyword evidence="7" id="KW-1185">Reference proteome</keyword>
<dbReference type="GO" id="GO:0000978">
    <property type="term" value="F:RNA polymerase II cis-regulatory region sequence-specific DNA binding"/>
    <property type="evidence" value="ECO:0007669"/>
    <property type="project" value="TreeGrafter"/>
</dbReference>
<gene>
    <name evidence="6" type="ORF">M378DRAFT_177991</name>
</gene>
<dbReference type="Gene3D" id="1.10.30.10">
    <property type="entry name" value="High mobility group box domain"/>
    <property type="match status" value="1"/>
</dbReference>
<evidence type="ECO:0000259" key="5">
    <source>
        <dbReference type="PROSITE" id="PS50118"/>
    </source>
</evidence>
<dbReference type="InterPro" id="IPR051356">
    <property type="entry name" value="SOX/SOX-like_TF"/>
</dbReference>
<keyword evidence="2 3" id="KW-0539">Nucleus</keyword>
<dbReference type="AlphaFoldDB" id="A0A0C2WW88"/>
<dbReference type="InterPro" id="IPR009071">
    <property type="entry name" value="HMG_box_dom"/>
</dbReference>
<keyword evidence="1 3" id="KW-0238">DNA-binding</keyword>
<dbReference type="InterPro" id="IPR036910">
    <property type="entry name" value="HMG_box_dom_sf"/>
</dbReference>
<dbReference type="Pfam" id="PF00505">
    <property type="entry name" value="HMG_box"/>
    <property type="match status" value="1"/>
</dbReference>